<name>A0A4P7NB50_PYROR</name>
<dbReference type="Pfam" id="PF01261">
    <property type="entry name" value="AP_endonuc_2"/>
    <property type="match status" value="1"/>
</dbReference>
<gene>
    <name evidence="2" type="ORF">PoMZ_04783</name>
</gene>
<dbReference type="InterPro" id="IPR036237">
    <property type="entry name" value="Xyl_isomerase-like_sf"/>
</dbReference>
<dbReference type="EMBL" id="CP034206">
    <property type="protein sequence ID" value="QBZ59819.1"/>
    <property type="molecule type" value="Genomic_DNA"/>
</dbReference>
<dbReference type="Proteomes" id="UP000294847">
    <property type="component" value="Chromosome 3"/>
</dbReference>
<organism evidence="2 3">
    <name type="scientific">Pyricularia oryzae</name>
    <name type="common">Rice blast fungus</name>
    <name type="synonym">Magnaporthe oryzae</name>
    <dbReference type="NCBI Taxonomy" id="318829"/>
    <lineage>
        <taxon>Eukaryota</taxon>
        <taxon>Fungi</taxon>
        <taxon>Dikarya</taxon>
        <taxon>Ascomycota</taxon>
        <taxon>Pezizomycotina</taxon>
        <taxon>Sordariomycetes</taxon>
        <taxon>Sordariomycetidae</taxon>
        <taxon>Magnaporthales</taxon>
        <taxon>Pyriculariaceae</taxon>
        <taxon>Pyricularia</taxon>
    </lineage>
</organism>
<dbReference type="InterPro" id="IPR013022">
    <property type="entry name" value="Xyl_isomerase-like_TIM-brl"/>
</dbReference>
<dbReference type="SUPFAM" id="SSF51658">
    <property type="entry name" value="Xylose isomerase-like"/>
    <property type="match status" value="1"/>
</dbReference>
<dbReference type="PANTHER" id="PTHR12110:SF21">
    <property type="entry name" value="XYLOSE ISOMERASE-LIKE TIM BARREL DOMAIN-CONTAINING PROTEIN"/>
    <property type="match status" value="1"/>
</dbReference>
<accession>A0A4P7NB50</accession>
<evidence type="ECO:0000259" key="1">
    <source>
        <dbReference type="Pfam" id="PF01261"/>
    </source>
</evidence>
<dbReference type="InterPro" id="IPR050312">
    <property type="entry name" value="IolE/XylAMocC-like"/>
</dbReference>
<reference evidence="2 3" key="1">
    <citation type="journal article" date="2019" name="Mol. Biol. Evol.">
        <title>Blast fungal genomes show frequent chromosomal changes, gene gains and losses, and effector gene turnover.</title>
        <authorList>
            <person name="Gomez Luciano L.B."/>
            <person name="Jason Tsai I."/>
            <person name="Chuma I."/>
            <person name="Tosa Y."/>
            <person name="Chen Y.H."/>
            <person name="Li J.Y."/>
            <person name="Li M.Y."/>
            <person name="Jade Lu M.Y."/>
            <person name="Nakayashiki H."/>
            <person name="Li W.H."/>
        </authorList>
    </citation>
    <scope>NUCLEOTIDE SEQUENCE [LARGE SCALE GENOMIC DNA]</scope>
    <source>
        <strain evidence="2">MZ5-1-6</strain>
    </source>
</reference>
<dbReference type="PANTHER" id="PTHR12110">
    <property type="entry name" value="HYDROXYPYRUVATE ISOMERASE"/>
    <property type="match status" value="1"/>
</dbReference>
<evidence type="ECO:0000313" key="3">
    <source>
        <dbReference type="Proteomes" id="UP000294847"/>
    </source>
</evidence>
<dbReference type="Gene3D" id="3.20.20.150">
    <property type="entry name" value="Divalent-metal-dependent TIM barrel enzymes"/>
    <property type="match status" value="1"/>
</dbReference>
<sequence>MPSRLAISTMSLGRCYAGHSIEHRLDLAQKYGYEGIEMFFEDLAHVADELRQQPNPASPSTPHTVESSQLAAATHIGDLCRARNLAIISLQPFLNYDGLLDREQHARRIPELRHWISLAHALGTDLIQIPSSMLPSSQTTTDMDAIVADLREAADLGLAASPPVRFAYESIAWSSTSDLWEQSWEAVRRADRPNLGVCLDTFHIAARLFADPTRADGTVPGCQAAFDASVARLAEAIRRDPQRVFWVQVADGERLSSPLLPGHEFYAEGQPPRMSWSRNCRLFYGEEARGAYLPVKPIAHAIFKAAGWEGWVSLELFHRRMADEGSDVAEELAARGAASWQKLVTDLQMSVERVPDRAATASL</sequence>
<proteinExistence type="predicted"/>
<dbReference type="AlphaFoldDB" id="A0A4P7NB50"/>
<protein>
    <recommendedName>
        <fullName evidence="1">Xylose isomerase-like TIM barrel domain-containing protein</fullName>
    </recommendedName>
</protein>
<feature type="domain" description="Xylose isomerase-like TIM barrel" evidence="1">
    <location>
        <begin position="25"/>
        <end position="332"/>
    </location>
</feature>
<evidence type="ECO:0000313" key="2">
    <source>
        <dbReference type="EMBL" id="QBZ59819.1"/>
    </source>
</evidence>